<feature type="transmembrane region" description="Helical" evidence="2">
    <location>
        <begin position="12"/>
        <end position="35"/>
    </location>
</feature>
<feature type="region of interest" description="Disordered" evidence="1">
    <location>
        <begin position="130"/>
        <end position="155"/>
    </location>
</feature>
<dbReference type="EMBL" id="BAOP01000005">
    <property type="protein sequence ID" value="GAC78925.1"/>
    <property type="molecule type" value="Genomic_DNA"/>
</dbReference>
<dbReference type="eggNOG" id="ENOG5032EJC">
    <property type="taxonomic scope" value="Bacteria"/>
</dbReference>
<keyword evidence="2" id="KW-1133">Transmembrane helix</keyword>
<dbReference type="Proteomes" id="UP000035009">
    <property type="component" value="Unassembled WGS sequence"/>
</dbReference>
<feature type="transmembrane region" description="Helical" evidence="2">
    <location>
        <begin position="87"/>
        <end position="106"/>
    </location>
</feature>
<dbReference type="AlphaFoldDB" id="M3UHR1"/>
<evidence type="ECO:0000313" key="3">
    <source>
        <dbReference type="EMBL" id="GAC78925.1"/>
    </source>
</evidence>
<feature type="compositionally biased region" description="Basic and acidic residues" evidence="1">
    <location>
        <begin position="131"/>
        <end position="146"/>
    </location>
</feature>
<reference evidence="3 4" key="1">
    <citation type="submission" date="2013-02" db="EMBL/GenBank/DDBJ databases">
        <title>Whole genome shotgun sequence of Gordonia malaquae NBRC 108250.</title>
        <authorList>
            <person name="Yoshida I."/>
            <person name="Hosoyama A."/>
            <person name="Tsuchikane K."/>
            <person name="Ando Y."/>
            <person name="Baba S."/>
            <person name="Ohji S."/>
            <person name="Hamada M."/>
            <person name="Tamura T."/>
            <person name="Yamazoe A."/>
            <person name="Yamazaki S."/>
            <person name="Fujita N."/>
        </authorList>
    </citation>
    <scope>NUCLEOTIDE SEQUENCE [LARGE SCALE GENOMIC DNA]</scope>
    <source>
        <strain evidence="3 4">NBRC 108250</strain>
    </source>
</reference>
<protein>
    <submittedName>
        <fullName evidence="3">Uncharacterized protein</fullName>
    </submittedName>
</protein>
<organism evidence="3 4">
    <name type="scientific">Gordonia malaquae NBRC 108250</name>
    <dbReference type="NCBI Taxonomy" id="1223542"/>
    <lineage>
        <taxon>Bacteria</taxon>
        <taxon>Bacillati</taxon>
        <taxon>Actinomycetota</taxon>
        <taxon>Actinomycetes</taxon>
        <taxon>Mycobacteriales</taxon>
        <taxon>Gordoniaceae</taxon>
        <taxon>Gordonia</taxon>
    </lineage>
</organism>
<evidence type="ECO:0000256" key="1">
    <source>
        <dbReference type="SAM" id="MobiDB-lite"/>
    </source>
</evidence>
<evidence type="ECO:0000313" key="4">
    <source>
        <dbReference type="Proteomes" id="UP000035009"/>
    </source>
</evidence>
<dbReference type="STRING" id="410332.SAMN04488550_0435"/>
<comment type="caution">
    <text evidence="3">The sequence shown here is derived from an EMBL/GenBank/DDBJ whole genome shotgun (WGS) entry which is preliminary data.</text>
</comment>
<accession>M3UHR1</accession>
<keyword evidence="4" id="KW-1185">Reference proteome</keyword>
<sequence length="155" mass="16304">MSYDRTMEPGPIQIRGAIVRTVVVALWMAGCAGVFGHSMTHARAGTAAIALLVGILAGFLIDIAWFGPVIGMAGIGAVIGASWLMPWPVVVLGVGIGFIPIVVWGVRLARRLRLYRAGVAARGRVVVSDGPHGREDTHVTARDDRSPPVVTTISS</sequence>
<gene>
    <name evidence="3" type="ORF">GM1_005_01080</name>
</gene>
<keyword evidence="2" id="KW-0812">Transmembrane</keyword>
<name>M3UHR1_GORML</name>
<feature type="transmembrane region" description="Helical" evidence="2">
    <location>
        <begin position="47"/>
        <end position="67"/>
    </location>
</feature>
<keyword evidence="2" id="KW-0472">Membrane</keyword>
<proteinExistence type="predicted"/>
<evidence type="ECO:0000256" key="2">
    <source>
        <dbReference type="SAM" id="Phobius"/>
    </source>
</evidence>
<dbReference type="PROSITE" id="PS51257">
    <property type="entry name" value="PROKAR_LIPOPROTEIN"/>
    <property type="match status" value="1"/>
</dbReference>